<evidence type="ECO:0000313" key="1">
    <source>
        <dbReference type="EMBL" id="ADY83228.1"/>
    </source>
</evidence>
<name>F0KFZ7_ACIP2</name>
<protein>
    <submittedName>
        <fullName evidence="1">Uncharacterized protein</fullName>
    </submittedName>
</protein>
<dbReference type="GeneID" id="11637281"/>
<proteinExistence type="predicted"/>
<organism evidence="1 2">
    <name type="scientific">Acinetobacter pittii (strain PHEA-2)</name>
    <dbReference type="NCBI Taxonomy" id="871585"/>
    <lineage>
        <taxon>Bacteria</taxon>
        <taxon>Pseudomonadati</taxon>
        <taxon>Pseudomonadota</taxon>
        <taxon>Gammaproteobacteria</taxon>
        <taxon>Moraxellales</taxon>
        <taxon>Moraxellaceae</taxon>
        <taxon>Acinetobacter</taxon>
        <taxon>Acinetobacter calcoaceticus/baumannii complex</taxon>
    </lineage>
</organism>
<dbReference type="AlphaFoldDB" id="F0KFZ7"/>
<dbReference type="Proteomes" id="UP000007477">
    <property type="component" value="Chromosome"/>
</dbReference>
<keyword evidence="2" id="KW-1185">Reference proteome</keyword>
<accession>F0KFZ7</accession>
<reference evidence="1 2" key="2">
    <citation type="journal article" date="2011" name="J. Bacteriol.">
        <title>Genome sequence of Acinetobacter calcoaceticus PHEA-2, isolated from industry wastewater.</title>
        <authorList>
            <person name="Zhan Y."/>
            <person name="Yan Y."/>
            <person name="Zhang W."/>
            <person name="Yu H."/>
            <person name="Chen M."/>
            <person name="Lu W."/>
            <person name="Ping S."/>
            <person name="Peng Z."/>
            <person name="Yuan M."/>
            <person name="Zhou Z."/>
            <person name="Elmerich C."/>
            <person name="Lin M."/>
        </authorList>
    </citation>
    <scope>NUCLEOTIDE SEQUENCE [LARGE SCALE GENOMIC DNA]</scope>
    <source>
        <strain evidence="1 2">PHEA-2</strain>
    </source>
</reference>
<reference key="1">
    <citation type="submission" date="2010-08" db="EMBL/GenBank/DDBJ databases">
        <title>The genome sequence of a nonpathogenic wastewater-adapted bacterium Acinetobacter calcoaceticus PHEA-2 and comparative genomics insights into environmental adaptation.</title>
        <authorList>
            <person name="Zhan Y."/>
            <person name="Yan Y."/>
            <person name="Zhang W."/>
            <person name="Chen M."/>
            <person name="Ping S."/>
            <person name="Lu W."/>
            <person name="Lin M."/>
        </authorList>
    </citation>
    <scope>NUCLEOTIDE SEQUENCE</scope>
    <source>
        <strain>PHEA-2</strain>
    </source>
</reference>
<gene>
    <name evidence="1" type="ordered locus">BDGL_002642</name>
</gene>
<dbReference type="KEGG" id="acc:BDGL_002642"/>
<evidence type="ECO:0000313" key="2">
    <source>
        <dbReference type="Proteomes" id="UP000007477"/>
    </source>
</evidence>
<dbReference type="HOGENOM" id="CLU_3245773_0_0_6"/>
<sequence>MDKKIPPKRKSKKNLDFYTKVVRILKIKYFKVGWFKNLYLID</sequence>
<dbReference type="EMBL" id="CP002177">
    <property type="protein sequence ID" value="ADY83228.1"/>
    <property type="molecule type" value="Genomic_DNA"/>
</dbReference>
<dbReference type="RefSeq" id="YP_004996910.1">
    <property type="nucleotide sequence ID" value="NC_016603.1"/>
</dbReference>
<dbReference type="RefSeq" id="WP_014207817.1">
    <property type="nucleotide sequence ID" value="NC_016603.1"/>
</dbReference>